<dbReference type="Proteomes" id="UP000706124">
    <property type="component" value="Unassembled WGS sequence"/>
</dbReference>
<dbReference type="AlphaFoldDB" id="A0A9P7SEF3"/>
<keyword evidence="2" id="KW-1185">Reference proteome</keyword>
<accession>A0A9P7SEF3</accession>
<evidence type="ECO:0000313" key="2">
    <source>
        <dbReference type="Proteomes" id="UP000706124"/>
    </source>
</evidence>
<sequence length="135" mass="14969">MPVCLLTHAQRTTRYVVLKVNVTHVPHLRELEVLQVLTALTSSLFLAPLGVSVKLLQELQPGGVYEEYHAVSANVHAGNLLLGITDESQLAQFEENERMRPTPRKVIGDRVIHVSQMLMTAAGPPRLCDFGHARI</sequence>
<name>A0A9P7SEF3_9HYPO</name>
<dbReference type="EMBL" id="SRPO01000482">
    <property type="protein sequence ID" value="KAG5932143.1"/>
    <property type="molecule type" value="Genomic_DNA"/>
</dbReference>
<evidence type="ECO:0000313" key="1">
    <source>
        <dbReference type="EMBL" id="KAG5932143.1"/>
    </source>
</evidence>
<evidence type="ECO:0008006" key="3">
    <source>
        <dbReference type="Google" id="ProtNLM"/>
    </source>
</evidence>
<organism evidence="1 2">
    <name type="scientific">Claviceps pazoutovae</name>
    <dbReference type="NCBI Taxonomy" id="1649127"/>
    <lineage>
        <taxon>Eukaryota</taxon>
        <taxon>Fungi</taxon>
        <taxon>Dikarya</taxon>
        <taxon>Ascomycota</taxon>
        <taxon>Pezizomycotina</taxon>
        <taxon>Sordariomycetes</taxon>
        <taxon>Hypocreomycetidae</taxon>
        <taxon>Hypocreales</taxon>
        <taxon>Clavicipitaceae</taxon>
        <taxon>Claviceps</taxon>
    </lineage>
</organism>
<protein>
    <recommendedName>
        <fullName evidence="3">Protein kinase domain-containing protein</fullName>
    </recommendedName>
</protein>
<gene>
    <name evidence="1" type="ORF">E4U60_005460</name>
</gene>
<comment type="caution">
    <text evidence="1">The sequence shown here is derived from an EMBL/GenBank/DDBJ whole genome shotgun (WGS) entry which is preliminary data.</text>
</comment>
<reference evidence="1 2" key="1">
    <citation type="journal article" date="2020" name="bioRxiv">
        <title>Whole genome comparisons of ergot fungi reveals the divergence and evolution of species within the genus Claviceps are the result of varying mechanisms driving genome evolution and host range expansion.</title>
        <authorList>
            <person name="Wyka S.A."/>
            <person name="Mondo S.J."/>
            <person name="Liu M."/>
            <person name="Dettman J."/>
            <person name="Nalam V."/>
            <person name="Broders K.D."/>
        </authorList>
    </citation>
    <scope>NUCLEOTIDE SEQUENCE [LARGE SCALE GENOMIC DNA]</scope>
    <source>
        <strain evidence="1 2">CCC 1485</strain>
    </source>
</reference>
<proteinExistence type="predicted"/>
<dbReference type="OrthoDB" id="5979581at2759"/>